<organism evidence="1">
    <name type="scientific">marine sediment metagenome</name>
    <dbReference type="NCBI Taxonomy" id="412755"/>
    <lineage>
        <taxon>unclassified sequences</taxon>
        <taxon>metagenomes</taxon>
        <taxon>ecological metagenomes</taxon>
    </lineage>
</organism>
<evidence type="ECO:0000313" key="1">
    <source>
        <dbReference type="EMBL" id="GAG79666.1"/>
    </source>
</evidence>
<accession>X1C5K6</accession>
<feature type="non-terminal residue" evidence="1">
    <location>
        <position position="1"/>
    </location>
</feature>
<proteinExistence type="predicted"/>
<dbReference type="AlphaFoldDB" id="X1C5K6"/>
<name>X1C5K6_9ZZZZ</name>
<comment type="caution">
    <text evidence="1">The sequence shown here is derived from an EMBL/GenBank/DDBJ whole genome shotgun (WGS) entry which is preliminary data.</text>
</comment>
<reference evidence="1" key="1">
    <citation type="journal article" date="2014" name="Front. Microbiol.">
        <title>High frequency of phylogenetically diverse reductive dehalogenase-homologous genes in deep subseafloor sedimentary metagenomes.</title>
        <authorList>
            <person name="Kawai M."/>
            <person name="Futagami T."/>
            <person name="Toyoda A."/>
            <person name="Takaki Y."/>
            <person name="Nishi S."/>
            <person name="Hori S."/>
            <person name="Arai W."/>
            <person name="Tsubouchi T."/>
            <person name="Morono Y."/>
            <person name="Uchiyama I."/>
            <person name="Ito T."/>
            <person name="Fujiyama A."/>
            <person name="Inagaki F."/>
            <person name="Takami H."/>
        </authorList>
    </citation>
    <scope>NUCLEOTIDE SEQUENCE</scope>
    <source>
        <strain evidence="1">Expedition CK06-06</strain>
    </source>
</reference>
<gene>
    <name evidence="1" type="ORF">S01H4_21393</name>
</gene>
<dbReference type="EMBL" id="BART01009687">
    <property type="protein sequence ID" value="GAG79666.1"/>
    <property type="molecule type" value="Genomic_DNA"/>
</dbReference>
<sequence length="78" mass="8830">QRINQKLKSKMTNVVKTTILIFVCYGLCAANTSAELRTPGQDFNQPAYLKLISPDKLKEDLDFLFKTIEITIQLAIGR</sequence>
<protein>
    <submittedName>
        <fullName evidence="1">Uncharacterized protein</fullName>
    </submittedName>
</protein>